<reference evidence="4 5" key="1">
    <citation type="journal article" date="2020" name="ISME J.">
        <title>Uncovering the hidden diversity of litter-decomposition mechanisms in mushroom-forming fungi.</title>
        <authorList>
            <person name="Floudas D."/>
            <person name="Bentzer J."/>
            <person name="Ahren D."/>
            <person name="Johansson T."/>
            <person name="Persson P."/>
            <person name="Tunlid A."/>
        </authorList>
    </citation>
    <scope>NUCLEOTIDE SEQUENCE [LARGE SCALE GENOMIC DNA]</scope>
    <source>
        <strain evidence="4 5">CBS 146.42</strain>
    </source>
</reference>
<evidence type="ECO:0000256" key="2">
    <source>
        <dbReference type="ARBA" id="ARBA00023002"/>
    </source>
</evidence>
<dbReference type="PANTHER" id="PTHR33365:SF11">
    <property type="entry name" value="TAT PATHWAY SIGNAL SEQUENCE"/>
    <property type="match status" value="1"/>
</dbReference>
<gene>
    <name evidence="4" type="ORF">D9756_006259</name>
</gene>
<comment type="similarity">
    <text evidence="3">Belongs to the ustYa family.</text>
</comment>
<dbReference type="Pfam" id="PF11807">
    <property type="entry name" value="UstYa"/>
    <property type="match status" value="1"/>
</dbReference>
<dbReference type="AlphaFoldDB" id="A0A8H5D2W0"/>
<comment type="caution">
    <text evidence="4">The sequence shown here is derived from an EMBL/GenBank/DDBJ whole genome shotgun (WGS) entry which is preliminary data.</text>
</comment>
<accession>A0A8H5D2W0</accession>
<evidence type="ECO:0000256" key="3">
    <source>
        <dbReference type="ARBA" id="ARBA00035112"/>
    </source>
</evidence>
<sequence>MKRECTNIILVLILGATSLYLTASLAQLARDLGLLNDLQMRRTLNKPGLETYSFVGADHPRRLPAQEDYVKMIVQESVHYGVGEPESEDEWLWTATIGDGHVRLGDKKRMFAVAMFHQLHCLRGMRNALVKGWDHIGPSRRRHIHHCYNYLRQWTLCSADVTLEPGDFMSRNFTVEKQGGTHTCIDWQPSYGLMKGKWEEWEEFRVAHDIPWHDPD</sequence>
<dbReference type="OrthoDB" id="3687641at2759"/>
<name>A0A8H5D2W0_9AGAR</name>
<dbReference type="GO" id="GO:0016491">
    <property type="term" value="F:oxidoreductase activity"/>
    <property type="evidence" value="ECO:0007669"/>
    <property type="project" value="UniProtKB-KW"/>
</dbReference>
<dbReference type="InterPro" id="IPR021765">
    <property type="entry name" value="UstYa-like"/>
</dbReference>
<proteinExistence type="inferred from homology"/>
<organism evidence="4 5">
    <name type="scientific">Leucocoprinus leucothites</name>
    <dbReference type="NCBI Taxonomy" id="201217"/>
    <lineage>
        <taxon>Eukaryota</taxon>
        <taxon>Fungi</taxon>
        <taxon>Dikarya</taxon>
        <taxon>Basidiomycota</taxon>
        <taxon>Agaricomycotina</taxon>
        <taxon>Agaricomycetes</taxon>
        <taxon>Agaricomycetidae</taxon>
        <taxon>Agaricales</taxon>
        <taxon>Agaricineae</taxon>
        <taxon>Agaricaceae</taxon>
        <taxon>Leucocoprinus</taxon>
    </lineage>
</organism>
<dbReference type="GO" id="GO:0043386">
    <property type="term" value="P:mycotoxin biosynthetic process"/>
    <property type="evidence" value="ECO:0007669"/>
    <property type="project" value="InterPro"/>
</dbReference>
<keyword evidence="5" id="KW-1185">Reference proteome</keyword>
<evidence type="ECO:0008006" key="6">
    <source>
        <dbReference type="Google" id="ProtNLM"/>
    </source>
</evidence>
<dbReference type="Proteomes" id="UP000559027">
    <property type="component" value="Unassembled WGS sequence"/>
</dbReference>
<evidence type="ECO:0000313" key="4">
    <source>
        <dbReference type="EMBL" id="KAF5352485.1"/>
    </source>
</evidence>
<dbReference type="PANTHER" id="PTHR33365">
    <property type="entry name" value="YALI0B05434P"/>
    <property type="match status" value="1"/>
</dbReference>
<evidence type="ECO:0000256" key="1">
    <source>
        <dbReference type="ARBA" id="ARBA00004685"/>
    </source>
</evidence>
<comment type="pathway">
    <text evidence="1">Mycotoxin biosynthesis.</text>
</comment>
<keyword evidence="2" id="KW-0560">Oxidoreductase</keyword>
<dbReference type="EMBL" id="JAACJO010000011">
    <property type="protein sequence ID" value="KAF5352485.1"/>
    <property type="molecule type" value="Genomic_DNA"/>
</dbReference>
<evidence type="ECO:0000313" key="5">
    <source>
        <dbReference type="Proteomes" id="UP000559027"/>
    </source>
</evidence>
<protein>
    <recommendedName>
        <fullName evidence="6">Oxidase ustYa</fullName>
    </recommendedName>
</protein>